<evidence type="ECO:0000256" key="1">
    <source>
        <dbReference type="SAM" id="MobiDB-lite"/>
    </source>
</evidence>
<accession>A0A6A1WN54</accession>
<proteinExistence type="predicted"/>
<comment type="caution">
    <text evidence="2">The sequence shown here is derived from an EMBL/GenBank/DDBJ whole genome shotgun (WGS) entry which is preliminary data.</text>
</comment>
<reference evidence="2 3" key="1">
    <citation type="journal article" date="2019" name="Plant Biotechnol. J.">
        <title>The red bayberry genome and genetic basis of sex determination.</title>
        <authorList>
            <person name="Jia H.M."/>
            <person name="Jia H.J."/>
            <person name="Cai Q.L."/>
            <person name="Wang Y."/>
            <person name="Zhao H.B."/>
            <person name="Yang W.F."/>
            <person name="Wang G.Y."/>
            <person name="Li Y.H."/>
            <person name="Zhan D.L."/>
            <person name="Shen Y.T."/>
            <person name="Niu Q.F."/>
            <person name="Chang L."/>
            <person name="Qiu J."/>
            <person name="Zhao L."/>
            <person name="Xie H.B."/>
            <person name="Fu W.Y."/>
            <person name="Jin J."/>
            <person name="Li X.W."/>
            <person name="Jiao Y."/>
            <person name="Zhou C.C."/>
            <person name="Tu T."/>
            <person name="Chai C.Y."/>
            <person name="Gao J.L."/>
            <person name="Fan L.J."/>
            <person name="van de Weg E."/>
            <person name="Wang J.Y."/>
            <person name="Gao Z.S."/>
        </authorList>
    </citation>
    <scope>NUCLEOTIDE SEQUENCE [LARGE SCALE GENOMIC DNA]</scope>
    <source>
        <tissue evidence="2">Leaves</tissue>
    </source>
</reference>
<keyword evidence="2" id="KW-0808">Transferase</keyword>
<dbReference type="GO" id="GO:0016301">
    <property type="term" value="F:kinase activity"/>
    <property type="evidence" value="ECO:0007669"/>
    <property type="project" value="UniProtKB-KW"/>
</dbReference>
<dbReference type="EMBL" id="RXIC02000019">
    <property type="protein sequence ID" value="KAB1225976.1"/>
    <property type="molecule type" value="Genomic_DNA"/>
</dbReference>
<evidence type="ECO:0000313" key="2">
    <source>
        <dbReference type="EMBL" id="KAB1225976.1"/>
    </source>
</evidence>
<feature type="region of interest" description="Disordered" evidence="1">
    <location>
        <begin position="49"/>
        <end position="74"/>
    </location>
</feature>
<feature type="region of interest" description="Disordered" evidence="1">
    <location>
        <begin position="1"/>
        <end position="25"/>
    </location>
</feature>
<keyword evidence="2" id="KW-0675">Receptor</keyword>
<gene>
    <name evidence="2" type="ORF">CJ030_MR1G018347</name>
</gene>
<name>A0A6A1WN54_9ROSI</name>
<organism evidence="2 3">
    <name type="scientific">Morella rubra</name>
    <name type="common">Chinese bayberry</name>
    <dbReference type="NCBI Taxonomy" id="262757"/>
    <lineage>
        <taxon>Eukaryota</taxon>
        <taxon>Viridiplantae</taxon>
        <taxon>Streptophyta</taxon>
        <taxon>Embryophyta</taxon>
        <taxon>Tracheophyta</taxon>
        <taxon>Spermatophyta</taxon>
        <taxon>Magnoliopsida</taxon>
        <taxon>eudicotyledons</taxon>
        <taxon>Gunneridae</taxon>
        <taxon>Pentapetalae</taxon>
        <taxon>rosids</taxon>
        <taxon>fabids</taxon>
        <taxon>Fagales</taxon>
        <taxon>Myricaceae</taxon>
        <taxon>Morella</taxon>
    </lineage>
</organism>
<protein>
    <submittedName>
        <fullName evidence="2">Proline-rich receptor-like protein kinase PERK4</fullName>
    </submittedName>
</protein>
<dbReference type="AlphaFoldDB" id="A0A6A1WN54"/>
<sequence>MSLLEDLNEGVKPGQNPVYSSNGSSDYDTSAYNVDLKKFRKMALSSQEFASGEYGSSSNESREMAAGGNQKHFL</sequence>
<dbReference type="OrthoDB" id="4062651at2759"/>
<keyword evidence="2" id="KW-0418">Kinase</keyword>
<feature type="compositionally biased region" description="Polar residues" evidence="1">
    <location>
        <begin position="49"/>
        <end position="59"/>
    </location>
</feature>
<evidence type="ECO:0000313" key="3">
    <source>
        <dbReference type="Proteomes" id="UP000516437"/>
    </source>
</evidence>
<keyword evidence="3" id="KW-1185">Reference proteome</keyword>
<dbReference type="Proteomes" id="UP000516437">
    <property type="component" value="Chromosome 1"/>
</dbReference>